<keyword evidence="2" id="KW-1185">Reference proteome</keyword>
<dbReference type="GO" id="GO:0032259">
    <property type="term" value="P:methylation"/>
    <property type="evidence" value="ECO:0007669"/>
    <property type="project" value="UniProtKB-KW"/>
</dbReference>
<reference evidence="1 2" key="1">
    <citation type="journal article" date="2013" name="Antonie Van Leeuwenhoek">
        <title>Sphingomonas ginsenosidivorax sp. nov., with the ability to transform ginsenosides.</title>
        <authorList>
            <person name="Jin X.F."/>
            <person name="Kim J.K."/>
            <person name="Liu Q.M."/>
            <person name="Kang M.S."/>
            <person name="He D."/>
            <person name="Jin F.X."/>
            <person name="Kim S.C."/>
            <person name="Im W.T."/>
        </authorList>
    </citation>
    <scope>NUCLEOTIDE SEQUENCE [LARGE SCALE GENOMIC DNA]</scope>
    <source>
        <strain evidence="1 2">KHI67</strain>
    </source>
</reference>
<gene>
    <name evidence="1" type="ORF">FSB78_09575</name>
</gene>
<dbReference type="OrthoDB" id="7848123at2"/>
<dbReference type="InterPro" id="IPR017495">
    <property type="entry name" value="PuhC"/>
</dbReference>
<dbReference type="Proteomes" id="UP000321250">
    <property type="component" value="Unassembled WGS sequence"/>
</dbReference>
<keyword evidence="1" id="KW-0489">Methyltransferase</keyword>
<sequence>MTPQADLIPRNTLIGAGALVAFALAAASFVRIADIPPAASPVLLREQAHIAPVKSRSLRFVDRGDGAVVIADVRGGIAAVIAPGQQTGFVRGVMRGLARERHAHGIGDGPPFTLTLWRDGELSLVDTATGRAVELTAFGTTNRATFAALLDAAGPAAGLDAAGPGA</sequence>
<name>A0A5C6UFY9_9SPHN</name>
<accession>A0A5C6UFY9</accession>
<evidence type="ECO:0000313" key="2">
    <source>
        <dbReference type="Proteomes" id="UP000321250"/>
    </source>
</evidence>
<organism evidence="1 2">
    <name type="scientific">Sphingomonas ginsenosidivorax</name>
    <dbReference type="NCBI Taxonomy" id="862135"/>
    <lineage>
        <taxon>Bacteria</taxon>
        <taxon>Pseudomonadati</taxon>
        <taxon>Pseudomonadota</taxon>
        <taxon>Alphaproteobacteria</taxon>
        <taxon>Sphingomonadales</taxon>
        <taxon>Sphingomonadaceae</taxon>
        <taxon>Sphingomonas</taxon>
    </lineage>
</organism>
<keyword evidence="1" id="KW-0808">Transferase</keyword>
<dbReference type="NCBIfam" id="TIGR03054">
    <property type="entry name" value="photo_alph_chp1"/>
    <property type="match status" value="1"/>
</dbReference>
<comment type="caution">
    <text evidence="1">The sequence shown here is derived from an EMBL/GenBank/DDBJ whole genome shotgun (WGS) entry which is preliminary data.</text>
</comment>
<proteinExistence type="predicted"/>
<dbReference type="EMBL" id="VOQR01000001">
    <property type="protein sequence ID" value="TXC71171.1"/>
    <property type="molecule type" value="Genomic_DNA"/>
</dbReference>
<dbReference type="AlphaFoldDB" id="A0A5C6UFY9"/>
<dbReference type="GO" id="GO:0008168">
    <property type="term" value="F:methyltransferase activity"/>
    <property type="evidence" value="ECO:0007669"/>
    <property type="project" value="UniProtKB-KW"/>
</dbReference>
<dbReference type="RefSeq" id="WP_147082198.1">
    <property type="nucleotide sequence ID" value="NZ_VOQR01000001.1"/>
</dbReference>
<protein>
    <submittedName>
        <fullName evidence="1">Phosphonoacetaldehyde methylase</fullName>
    </submittedName>
</protein>
<evidence type="ECO:0000313" key="1">
    <source>
        <dbReference type="EMBL" id="TXC71171.1"/>
    </source>
</evidence>